<comment type="catalytic activity">
    <reaction evidence="11">
        <text>a 1,2-diacyl-sn-glycero-3-phosphoethanolamine(in) = a 1,2-diacyl-sn-glycero-3-phosphoethanolamine(out)</text>
        <dbReference type="Rhea" id="RHEA:38895"/>
        <dbReference type="ChEBI" id="CHEBI:64612"/>
    </reaction>
</comment>
<evidence type="ECO:0000256" key="7">
    <source>
        <dbReference type="ARBA" id="ARBA00023006"/>
    </source>
</evidence>
<keyword evidence="8" id="KW-0445">Lipid transport</keyword>
<feature type="region of interest" description="Disordered" evidence="12">
    <location>
        <begin position="1904"/>
        <end position="1927"/>
    </location>
</feature>
<evidence type="ECO:0000256" key="12">
    <source>
        <dbReference type="SAM" id="MobiDB-lite"/>
    </source>
</evidence>
<evidence type="ECO:0000256" key="11">
    <source>
        <dbReference type="ARBA" id="ARBA00024615"/>
    </source>
</evidence>
<dbReference type="OrthoDB" id="18982at2759"/>
<dbReference type="GO" id="GO:0043495">
    <property type="term" value="F:protein-membrane adaptor activity"/>
    <property type="evidence" value="ECO:0007669"/>
    <property type="project" value="TreeGrafter"/>
</dbReference>
<dbReference type="GO" id="GO:0061709">
    <property type="term" value="P:reticulophagy"/>
    <property type="evidence" value="ECO:0007669"/>
    <property type="project" value="TreeGrafter"/>
</dbReference>
<comment type="subcellular location">
    <subcellularLocation>
        <location evidence="1">Endoplasmic reticulum membrane</location>
        <topology evidence="1">Peripheral membrane protein</topology>
    </subcellularLocation>
    <subcellularLocation>
        <location evidence="2">Preautophagosomal structure membrane</location>
        <topology evidence="2">Peripheral membrane protein</topology>
    </subcellularLocation>
</comment>
<protein>
    <recommendedName>
        <fullName evidence="4">Autophagy-related protein 2</fullName>
    </recommendedName>
</protein>
<dbReference type="GO" id="GO:0032266">
    <property type="term" value="F:phosphatidylinositol-3-phosphate binding"/>
    <property type="evidence" value="ECO:0007669"/>
    <property type="project" value="TreeGrafter"/>
</dbReference>
<dbReference type="GO" id="GO:0061723">
    <property type="term" value="P:glycophagy"/>
    <property type="evidence" value="ECO:0007669"/>
    <property type="project" value="TreeGrafter"/>
</dbReference>
<evidence type="ECO:0000256" key="3">
    <source>
        <dbReference type="ARBA" id="ARBA00009714"/>
    </source>
</evidence>
<accession>A0A0L0C4Y2</accession>
<keyword evidence="7" id="KW-0072">Autophagy</keyword>
<keyword evidence="9" id="KW-0472">Membrane</keyword>
<evidence type="ECO:0000256" key="6">
    <source>
        <dbReference type="ARBA" id="ARBA00022824"/>
    </source>
</evidence>
<dbReference type="Pfam" id="PF13329">
    <property type="entry name" value="ATG2_CAD"/>
    <property type="match status" value="2"/>
</dbReference>
<evidence type="ECO:0000256" key="4">
    <source>
        <dbReference type="ARBA" id="ARBA00018070"/>
    </source>
</evidence>
<feature type="region of interest" description="Disordered" evidence="12">
    <location>
        <begin position="1472"/>
        <end position="1500"/>
    </location>
</feature>
<evidence type="ECO:0000256" key="8">
    <source>
        <dbReference type="ARBA" id="ARBA00023055"/>
    </source>
</evidence>
<comment type="similarity">
    <text evidence="3">Belongs to the ATG2 family.</text>
</comment>
<dbReference type="PANTHER" id="PTHR13190">
    <property type="entry name" value="AUTOPHAGY-RELATED 2, ISOFORM A"/>
    <property type="match status" value="1"/>
</dbReference>
<dbReference type="InterPro" id="IPR026849">
    <property type="entry name" value="ATG2"/>
</dbReference>
<keyword evidence="6" id="KW-0256">Endoplasmic reticulum</keyword>
<dbReference type="GO" id="GO:0061908">
    <property type="term" value="C:phagophore"/>
    <property type="evidence" value="ECO:0007669"/>
    <property type="project" value="TreeGrafter"/>
</dbReference>
<dbReference type="Proteomes" id="UP000037069">
    <property type="component" value="Unassembled WGS sequence"/>
</dbReference>
<evidence type="ECO:0000256" key="9">
    <source>
        <dbReference type="ARBA" id="ARBA00023136"/>
    </source>
</evidence>
<keyword evidence="5" id="KW-0813">Transport</keyword>
<keyword evidence="14" id="KW-1185">Reference proteome</keyword>
<name>A0A0L0C4Y2_LUCCU</name>
<feature type="compositionally biased region" description="Low complexity" evidence="12">
    <location>
        <begin position="1473"/>
        <end position="1497"/>
    </location>
</feature>
<dbReference type="STRING" id="7375.A0A0L0C4Y2"/>
<dbReference type="EMBL" id="JRES01000902">
    <property type="protein sequence ID" value="KNC27438.1"/>
    <property type="molecule type" value="Genomic_DNA"/>
</dbReference>
<evidence type="ECO:0000256" key="2">
    <source>
        <dbReference type="ARBA" id="ARBA00004623"/>
    </source>
</evidence>
<dbReference type="GO" id="GO:0006869">
    <property type="term" value="P:lipid transport"/>
    <property type="evidence" value="ECO:0007669"/>
    <property type="project" value="UniProtKB-KW"/>
</dbReference>
<evidence type="ECO:0000256" key="5">
    <source>
        <dbReference type="ARBA" id="ARBA00022448"/>
    </source>
</evidence>
<dbReference type="GO" id="GO:0034727">
    <property type="term" value="P:piecemeal microautophagy of the nucleus"/>
    <property type="evidence" value="ECO:0007669"/>
    <property type="project" value="TreeGrafter"/>
</dbReference>
<organism evidence="13 14">
    <name type="scientific">Lucilia cuprina</name>
    <name type="common">Green bottle fly</name>
    <name type="synonym">Australian sheep blowfly</name>
    <dbReference type="NCBI Taxonomy" id="7375"/>
    <lineage>
        <taxon>Eukaryota</taxon>
        <taxon>Metazoa</taxon>
        <taxon>Ecdysozoa</taxon>
        <taxon>Arthropoda</taxon>
        <taxon>Hexapoda</taxon>
        <taxon>Insecta</taxon>
        <taxon>Pterygota</taxon>
        <taxon>Neoptera</taxon>
        <taxon>Endopterygota</taxon>
        <taxon>Diptera</taxon>
        <taxon>Brachycera</taxon>
        <taxon>Muscomorpha</taxon>
        <taxon>Oestroidea</taxon>
        <taxon>Calliphoridae</taxon>
        <taxon>Luciliinae</taxon>
        <taxon>Lucilia</taxon>
    </lineage>
</organism>
<feature type="compositionally biased region" description="Acidic residues" evidence="12">
    <location>
        <begin position="889"/>
        <end position="909"/>
    </location>
</feature>
<dbReference type="PANTHER" id="PTHR13190:SF1">
    <property type="entry name" value="AUTOPHAGY-RELATED 2, ISOFORM A"/>
    <property type="match status" value="1"/>
</dbReference>
<reference evidence="13 14" key="1">
    <citation type="journal article" date="2015" name="Nat. Commun.">
        <title>Lucilia cuprina genome unlocks parasitic fly biology to underpin future interventions.</title>
        <authorList>
            <person name="Anstead C.A."/>
            <person name="Korhonen P.K."/>
            <person name="Young N.D."/>
            <person name="Hall R.S."/>
            <person name="Jex A.R."/>
            <person name="Murali S.C."/>
            <person name="Hughes D.S."/>
            <person name="Lee S.F."/>
            <person name="Perry T."/>
            <person name="Stroehlein A.J."/>
            <person name="Ansell B.R."/>
            <person name="Breugelmans B."/>
            <person name="Hofmann A."/>
            <person name="Qu J."/>
            <person name="Dugan S."/>
            <person name="Lee S.L."/>
            <person name="Chao H."/>
            <person name="Dinh H."/>
            <person name="Han Y."/>
            <person name="Doddapaneni H.V."/>
            <person name="Worley K.C."/>
            <person name="Muzny D.M."/>
            <person name="Ioannidis P."/>
            <person name="Waterhouse R.M."/>
            <person name="Zdobnov E.M."/>
            <person name="James P.J."/>
            <person name="Bagnall N.H."/>
            <person name="Kotze A.C."/>
            <person name="Gibbs R.A."/>
            <person name="Richards S."/>
            <person name="Batterham P."/>
            <person name="Gasser R.B."/>
        </authorList>
    </citation>
    <scope>NUCLEOTIDE SEQUENCE [LARGE SCALE GENOMIC DNA]</scope>
    <source>
        <strain evidence="13 14">LS</strain>
        <tissue evidence="13">Full body</tissue>
    </source>
</reference>
<dbReference type="OMA" id="VDNHFCL"/>
<dbReference type="GO" id="GO:0000422">
    <property type="term" value="P:autophagy of mitochondrion"/>
    <property type="evidence" value="ECO:0007669"/>
    <property type="project" value="TreeGrafter"/>
</dbReference>
<evidence type="ECO:0000256" key="1">
    <source>
        <dbReference type="ARBA" id="ARBA00004406"/>
    </source>
</evidence>
<evidence type="ECO:0000256" key="10">
    <source>
        <dbReference type="ARBA" id="ARBA00024479"/>
    </source>
</evidence>
<dbReference type="GO" id="GO:0005789">
    <property type="term" value="C:endoplasmic reticulum membrane"/>
    <property type="evidence" value="ECO:0007669"/>
    <property type="project" value="UniProtKB-SubCell"/>
</dbReference>
<evidence type="ECO:0000313" key="13">
    <source>
        <dbReference type="EMBL" id="KNC27438.1"/>
    </source>
</evidence>
<dbReference type="GO" id="GO:0000045">
    <property type="term" value="P:autophagosome assembly"/>
    <property type="evidence" value="ECO:0007669"/>
    <property type="project" value="TreeGrafter"/>
</dbReference>
<comment type="caution">
    <text evidence="13">The sequence shown here is derived from an EMBL/GenBank/DDBJ whole genome shotgun (WGS) entry which is preliminary data.</text>
</comment>
<feature type="compositionally biased region" description="Basic residues" evidence="12">
    <location>
        <begin position="1910"/>
        <end position="1924"/>
    </location>
</feature>
<comment type="catalytic activity">
    <reaction evidence="10">
        <text>a 1,2-diacyl-sn-glycero-3-phospho-L-serine(in) = a 1,2-diacyl-sn-glycero-3-phospho-L-serine(out)</text>
        <dbReference type="Rhea" id="RHEA:38663"/>
        <dbReference type="ChEBI" id="CHEBI:57262"/>
    </reaction>
</comment>
<gene>
    <name evidence="13" type="ORF">FF38_06503</name>
</gene>
<evidence type="ECO:0000313" key="14">
    <source>
        <dbReference type="Proteomes" id="UP000037069"/>
    </source>
</evidence>
<feature type="region of interest" description="Disordered" evidence="12">
    <location>
        <begin position="873"/>
        <end position="912"/>
    </location>
</feature>
<dbReference type="GO" id="GO:0034045">
    <property type="term" value="C:phagophore assembly site membrane"/>
    <property type="evidence" value="ECO:0007669"/>
    <property type="project" value="UniProtKB-SubCell"/>
</dbReference>
<proteinExistence type="inferred from homology"/>
<sequence length="2017" mass="229271">MSWFNVWDGLKNKTCRYLLQRYLGQFLDEKLNLEQLNIELYNGKATIKNVSLRVEALNELLDAQGWPFEFTDGQIGLLTVSVPWNALMTNDSSIEASDVVLCLRPVKRAHEGHESMIESMWSSVSSSLQLAEECMRQEEEEEDESECTSRGVATGTIAGLEKFAETIDNVLNRIQAKFSNITLKIEYPCHYRLRGVALILHLNELFYKNETGNEKMPQMSSAESTNTQSEHLNRLPTYAKHSVKLTGVSMFTQENWISESECQVQHEDIPILQFMGQQNLQIKVKQSEEITGPKICFDVELGAICAIFSPRQLQLLTHFLEAFSEDESYRKPRTATYNPEDYELQREQQERYDSNLAHGNLNMWNCPPSNVKTTPTSNLYRNCENYCESVASSSLSSSTITSVSRYQRKAPNIDSSAEISNFVIKVSALVGVILHEDILVESNSNSHQHFWNERSLKELLTIAQSFFSYAAQTPVERELSSPSLYCSKNHLFLRLNPIVAEGKQNRNQNILQITTSISATKVELCEVLEQQVTHLLRFNRNKNCFNGYQIRPEFTMNFSTSNCIKMKKNSRTNIDIMLEENILEFDITIIDRLGSFFAPSPYVNYSSQVAQSNLKEDLNAGNRTELTINCALLDLKLRFPIVDLRPLHDPLRVPWWKQNIRTDYLLLRFAKLKVILCESRLKLYGSQIEILYAETDDLQNHLLTATYDKQLNKPLMENYPSILIDFAERNFASLETNSETKLPFSSKRHCRQSSTSSYNNKMENDLTENILLPGEKHEIDEFCETTMANSEIQVKLNFPHVDFIIESKQLYEVIYNRLNSDLFMWEPSCPYITKSSAMDSQQQMGQSLLNMGLMDSVYISAIAQNDESFATATHSLSSSKPPLVFEQSDQSDDNQEQEEDLEIDEDDDGISVRQQQPPQTFAAKMSQHNCSVEILLGKVSGSCFVPVRDNDKHVLPQVCGKFLLNVEKVKIFLVAGFKSDLNLSYLCTQINSGEIYHCGIVPMNTPLRFDHQTKVEDFMQSTLYKIPHGLTKGIVVPEQDNDMFSIVIEMKKNPQQRIKRIKITAGIHYTTLRYNPSSPSLYWLNQLIDFLDVVDYPIEGYKAFSVLSEMQLHLWDCAIDFRPENFSYRAVLELFYFSVCSNIIPSMPCCNLRFVLEECVLSLAPYEESLHKKYPCYMVSFIDAKSLVPVLDVGLLDISLRLNDEDSDKCPTFDLRCSIHDVHFRTCYDSGSAFAQLIGYMANNTNPSNEQTNLKEQSLQSSLSSESDFFLSQTEQQLTKEITKKQQERVNILMAEAVQESPEESCNLETIDEEPIRGKDELKLFYFPDENNKHLIKQEANVTTETMEKSTLNTASGSKETLPTLPIIKAEFGEVTEEDNALFEELHNGSSNEEDYCIIAEEEHAFVNTKLSTGSVEVSDDPLMIVDNHFCLPSSSSNDLLRTPTNFPMPEQRYTLCEMTFTWHLYGGHDFPTTSSSAGGKTPATTASAGTGGETSTNKTAMSDTYRQGVFYANESSHLPQVKKPKEKLTWKSVGGSSRNHEVLVEMQFTKVRFSYEVYPRHTMYASRQVLMVNEIEIRDRLQSSEINKFLYNANTKSFSNRRNQHMVLVKAIHVRPNPQQSNNQECSLRISLCPLRVHIDQDTLEFLTDFFTNFGKACDKDNSTDKPTEEGKPSKLAVAKTEVPIMTITEDEQEIPDAVNDLRARRIVNENISLLIDEQESADSRSIKSDNSVMSASPEVNNAPIYFREIVFTPDVSIRFDYHGRRVELSKGPIAGLLMGLGQLQCSEIILRKIVYRRGLLGFEKVCNYLCKEWLRDIKRNQLPKILSGVGPTYAFVQLFQGIYDLFWLPIEHYQKDGRLIRGLQLGAQSFSARTILAALEITSRLIQLLQFTAETAFDMVSSGPSVRQSKKSKRGRKKRHNRPKDIREGVANAYQILKEGINDSANNLIETAAAEHDQKGLTGAVGAVMRQVPQLVVCPAVLATQATTNILGGVKSSLVPEAKLEAKEKWKDDNC</sequence>